<evidence type="ECO:0000313" key="2">
    <source>
        <dbReference type="EMBL" id="KAI7801094.1"/>
    </source>
</evidence>
<dbReference type="AlphaFoldDB" id="A0A9W7WIW4"/>
<keyword evidence="1" id="KW-0812">Transmembrane</keyword>
<comment type="caution">
    <text evidence="2">The sequence shown here is derived from an EMBL/GenBank/DDBJ whole genome shotgun (WGS) entry which is preliminary data.</text>
</comment>
<feature type="non-terminal residue" evidence="2">
    <location>
        <position position="137"/>
    </location>
</feature>
<dbReference type="EMBL" id="JAFHDT010000014">
    <property type="protein sequence ID" value="KAI7801094.1"/>
    <property type="molecule type" value="Genomic_DNA"/>
</dbReference>
<organism evidence="2 3">
    <name type="scientific">Triplophysa rosa</name>
    <name type="common">Cave loach</name>
    <dbReference type="NCBI Taxonomy" id="992332"/>
    <lineage>
        <taxon>Eukaryota</taxon>
        <taxon>Metazoa</taxon>
        <taxon>Chordata</taxon>
        <taxon>Craniata</taxon>
        <taxon>Vertebrata</taxon>
        <taxon>Euteleostomi</taxon>
        <taxon>Actinopterygii</taxon>
        <taxon>Neopterygii</taxon>
        <taxon>Teleostei</taxon>
        <taxon>Ostariophysi</taxon>
        <taxon>Cypriniformes</taxon>
        <taxon>Nemacheilidae</taxon>
        <taxon>Triplophysa</taxon>
    </lineage>
</organism>
<dbReference type="Proteomes" id="UP001059041">
    <property type="component" value="Linkage Group LG14"/>
</dbReference>
<keyword evidence="3" id="KW-1185">Reference proteome</keyword>
<reference evidence="2" key="1">
    <citation type="submission" date="2021-02" db="EMBL/GenBank/DDBJ databases">
        <title>Comparative genomics reveals that relaxation of natural selection precedes convergent phenotypic evolution of cavefish.</title>
        <authorList>
            <person name="Peng Z."/>
        </authorList>
    </citation>
    <scope>NUCLEOTIDE SEQUENCE</scope>
    <source>
        <tissue evidence="2">Muscle</tissue>
    </source>
</reference>
<keyword evidence="1" id="KW-1133">Transmembrane helix</keyword>
<sequence length="137" mass="15885">HRERPCFKKFFTGMCLGMISFLVIWSFVFKEREKQPQRSFLSQSPRISFYSEFGISSERYSSLQQALYWAGPDRSITNVSMSTSPAHSTFIIHNMKDSYQIGELLYVTIHARDFNSNPKPYGGVFFQAKLFSSKTPK</sequence>
<dbReference type="PANTHER" id="PTHR16165">
    <property type="entry name" value="NXPE FAMILY MEMBER"/>
    <property type="match status" value="1"/>
</dbReference>
<evidence type="ECO:0000313" key="3">
    <source>
        <dbReference type="Proteomes" id="UP001059041"/>
    </source>
</evidence>
<protein>
    <submittedName>
        <fullName evidence="2">NXPE family member 3-like</fullName>
    </submittedName>
</protein>
<accession>A0A9W7WIW4</accession>
<feature type="non-terminal residue" evidence="2">
    <location>
        <position position="1"/>
    </location>
</feature>
<feature type="transmembrane region" description="Helical" evidence="1">
    <location>
        <begin position="10"/>
        <end position="29"/>
    </location>
</feature>
<name>A0A9W7WIW4_TRIRA</name>
<keyword evidence="1" id="KW-0472">Membrane</keyword>
<dbReference type="PANTHER" id="PTHR16165:SF23">
    <property type="entry name" value="NEUREXOPHILIN AND PC-ESTERASE DOMAIN FAMILY, MEMBER 5"/>
    <property type="match status" value="1"/>
</dbReference>
<evidence type="ECO:0000256" key="1">
    <source>
        <dbReference type="SAM" id="Phobius"/>
    </source>
</evidence>
<proteinExistence type="predicted"/>
<gene>
    <name evidence="2" type="ORF">IRJ41_023345</name>
</gene>